<evidence type="ECO:0000313" key="2">
    <source>
        <dbReference type="EMBL" id="KAG2404624.1"/>
    </source>
</evidence>
<accession>A0A8T0KY78</accession>
<reference evidence="2 3" key="1">
    <citation type="submission" date="2020-05" db="EMBL/GenBank/DDBJ databases">
        <title>Vigna angularis (adzuki bean) Var. LongXiaoDou No. 4 denovo assembly.</title>
        <authorList>
            <person name="Xiang H."/>
        </authorList>
    </citation>
    <scope>NUCLEOTIDE SEQUENCE [LARGE SCALE GENOMIC DNA]</scope>
    <source>
        <tissue evidence="2">Leaf</tissue>
    </source>
</reference>
<dbReference type="Proteomes" id="UP000743370">
    <property type="component" value="Unassembled WGS sequence"/>
</dbReference>
<feature type="compositionally biased region" description="Basic and acidic residues" evidence="1">
    <location>
        <begin position="110"/>
        <end position="120"/>
    </location>
</feature>
<proteinExistence type="predicted"/>
<gene>
    <name evidence="2" type="ORF">HKW66_Vig0115460</name>
</gene>
<organism evidence="2 3">
    <name type="scientific">Phaseolus angularis</name>
    <name type="common">Azuki bean</name>
    <name type="synonym">Vigna angularis</name>
    <dbReference type="NCBI Taxonomy" id="3914"/>
    <lineage>
        <taxon>Eukaryota</taxon>
        <taxon>Viridiplantae</taxon>
        <taxon>Streptophyta</taxon>
        <taxon>Embryophyta</taxon>
        <taxon>Tracheophyta</taxon>
        <taxon>Spermatophyta</taxon>
        <taxon>Magnoliopsida</taxon>
        <taxon>eudicotyledons</taxon>
        <taxon>Gunneridae</taxon>
        <taxon>Pentapetalae</taxon>
        <taxon>rosids</taxon>
        <taxon>fabids</taxon>
        <taxon>Fabales</taxon>
        <taxon>Fabaceae</taxon>
        <taxon>Papilionoideae</taxon>
        <taxon>50 kb inversion clade</taxon>
        <taxon>NPAAA clade</taxon>
        <taxon>indigoferoid/millettioid clade</taxon>
        <taxon>Phaseoleae</taxon>
        <taxon>Vigna</taxon>
    </lineage>
</organism>
<sequence length="120" mass="12720">MEIFFVHPVMQITDPGSRRFCSRRWTRSDVASAGHVATRTNDDGKACMAAAHSATEASCGVVLPWPPDTASGATVVTAPLLETLPTAAEHSAPWTATATRNQNRAVSTVENREEATRGGA</sequence>
<protein>
    <submittedName>
        <fullName evidence="2">Uncharacterized protein</fullName>
    </submittedName>
</protein>
<comment type="caution">
    <text evidence="2">The sequence shown here is derived from an EMBL/GenBank/DDBJ whole genome shotgun (WGS) entry which is preliminary data.</text>
</comment>
<dbReference type="AlphaFoldDB" id="A0A8T0KY78"/>
<evidence type="ECO:0000313" key="3">
    <source>
        <dbReference type="Proteomes" id="UP000743370"/>
    </source>
</evidence>
<name>A0A8T0KY78_PHAAN</name>
<feature type="region of interest" description="Disordered" evidence="1">
    <location>
        <begin position="89"/>
        <end position="120"/>
    </location>
</feature>
<dbReference type="EMBL" id="JABFOF010000002">
    <property type="protein sequence ID" value="KAG2404624.1"/>
    <property type="molecule type" value="Genomic_DNA"/>
</dbReference>
<feature type="compositionally biased region" description="Polar residues" evidence="1">
    <location>
        <begin position="94"/>
        <end position="109"/>
    </location>
</feature>
<evidence type="ECO:0000256" key="1">
    <source>
        <dbReference type="SAM" id="MobiDB-lite"/>
    </source>
</evidence>